<comment type="caution">
    <text evidence="13">The sequence shown here is derived from an EMBL/GenBank/DDBJ whole genome shotgun (WGS) entry which is preliminary data.</text>
</comment>
<dbReference type="Pfam" id="PF03720">
    <property type="entry name" value="UDPG_MGDP_dh_C"/>
    <property type="match status" value="1"/>
</dbReference>
<dbReference type="SUPFAM" id="SSF51735">
    <property type="entry name" value="NAD(P)-binding Rossmann-fold domains"/>
    <property type="match status" value="1"/>
</dbReference>
<dbReference type="PIRSF" id="PIRSF000124">
    <property type="entry name" value="UDPglc_GDPman_dh"/>
    <property type="match status" value="1"/>
</dbReference>
<feature type="binding site" evidence="10">
    <location>
        <position position="260"/>
    </location>
    <ligand>
        <name>substrate</name>
    </ligand>
</feature>
<feature type="binding site" evidence="10">
    <location>
        <begin position="252"/>
        <end position="256"/>
    </location>
    <ligand>
        <name>substrate</name>
    </ligand>
</feature>
<comment type="similarity">
    <text evidence="2 8">Belongs to the UDP-glucose/GDP-mannose dehydrogenase family.</text>
</comment>
<dbReference type="GO" id="GO:0003979">
    <property type="term" value="F:UDP-glucose 6-dehydrogenase activity"/>
    <property type="evidence" value="ECO:0007669"/>
    <property type="project" value="UniProtKB-EC"/>
</dbReference>
<dbReference type="SUPFAM" id="SSF48179">
    <property type="entry name" value="6-phosphogluconate dehydrogenase C-terminal domain-like"/>
    <property type="match status" value="1"/>
</dbReference>
<dbReference type="GO" id="GO:0006065">
    <property type="term" value="P:UDP-glucuronate biosynthetic process"/>
    <property type="evidence" value="ECO:0007669"/>
    <property type="project" value="UniProtKB-UniPathway"/>
</dbReference>
<reference evidence="13 14" key="1">
    <citation type="submission" date="2014-07" db="EMBL/GenBank/DDBJ databases">
        <title>Draft genome sequence of Thalassospira profundimaris 35.</title>
        <authorList>
            <person name="Lai Q."/>
            <person name="Shao Z."/>
        </authorList>
    </citation>
    <scope>NUCLEOTIDE SEQUENCE [LARGE SCALE GENOMIC DNA]</scope>
    <source>
        <strain evidence="13 14">35</strain>
    </source>
</reference>
<dbReference type="AlphaFoldDB" id="A0A367W1N4"/>
<evidence type="ECO:0000256" key="4">
    <source>
        <dbReference type="ARBA" id="ARBA00015132"/>
    </source>
</evidence>
<dbReference type="PIRSF" id="PIRSF500134">
    <property type="entry name" value="UDPglc_DH_bac"/>
    <property type="match status" value="1"/>
</dbReference>
<keyword evidence="6 8" id="KW-0520">NAD</keyword>
<dbReference type="Gene3D" id="3.40.50.720">
    <property type="entry name" value="NAD(P)-binding Rossmann-like Domain"/>
    <property type="match status" value="2"/>
</dbReference>
<feature type="domain" description="UDP-glucose/GDP-mannose dehydrogenase C-terminal" evidence="12">
    <location>
        <begin position="317"/>
        <end position="418"/>
    </location>
</feature>
<evidence type="ECO:0000256" key="3">
    <source>
        <dbReference type="ARBA" id="ARBA00012954"/>
    </source>
</evidence>
<dbReference type="EMBL" id="JPWF01000012">
    <property type="protein sequence ID" value="RCK33624.1"/>
    <property type="molecule type" value="Genomic_DNA"/>
</dbReference>
<sequence length="438" mass="47117">MRVAMIGTGYVGLVSGACFSEFGTDVICVDKDVEKINRLEDGIMPIYEPGLDVLVENNVKAGRLTFTTDLKEGVKGADAVFIAVGTPTRRGDGHADLSYVYAAAEEIADAMEGFTVIVTKSTVPVGTGREVERIIRARRPDADFAVVSNPEFLREGSAIGDFMRPDRVVIGTSDERAREVMSDLYRPLYLIETPIVFTTRETSEMIKYAANTFLAAKITFINEIADLCEKVGADVHDVARGIGLDGRIGKKFLHPGPGYGGSCFPKDTLALVRTAQEHGSPLRIIETVVDVNAKRKKAMADRVIAACGGSVEGKTIGILGLAFKPNTDDMRDAPSLDIVPALIAAGAKIKAFDPEAMAEAKKLLDGIEYCDGAYDALEGADAMVVLTEWNEFRGMDLGRVKNALVNPIVVDLRNVYDPTEMAESGFSYSCVGRANIGG</sequence>
<feature type="binding site" evidence="11">
    <location>
        <position position="155"/>
    </location>
    <ligand>
        <name>NAD(+)</name>
        <dbReference type="ChEBI" id="CHEBI:57540"/>
    </ligand>
</feature>
<dbReference type="PANTHER" id="PTHR43750:SF3">
    <property type="entry name" value="UDP-GLUCOSE 6-DEHYDROGENASE TUAD"/>
    <property type="match status" value="1"/>
</dbReference>
<dbReference type="InterPro" id="IPR036220">
    <property type="entry name" value="UDP-Glc/GDP-Man_DH_C_sf"/>
</dbReference>
<dbReference type="SMART" id="SM00984">
    <property type="entry name" value="UDPG_MGDP_dh_C"/>
    <property type="match status" value="1"/>
</dbReference>
<evidence type="ECO:0000256" key="6">
    <source>
        <dbReference type="ARBA" id="ARBA00023027"/>
    </source>
</evidence>
<dbReference type="Pfam" id="PF00984">
    <property type="entry name" value="UDPG_MGDP_dh"/>
    <property type="match status" value="1"/>
</dbReference>
<feature type="binding site" evidence="10">
    <location>
        <position position="324"/>
    </location>
    <ligand>
        <name>substrate</name>
    </ligand>
</feature>
<dbReference type="InterPro" id="IPR014026">
    <property type="entry name" value="UDP-Glc/GDP-Man_DH_dimer"/>
</dbReference>
<dbReference type="OrthoDB" id="9803238at2"/>
<feature type="binding site" evidence="11">
    <location>
        <position position="30"/>
    </location>
    <ligand>
        <name>NAD(+)</name>
        <dbReference type="ChEBI" id="CHEBI:57540"/>
    </ligand>
</feature>
<evidence type="ECO:0000256" key="1">
    <source>
        <dbReference type="ARBA" id="ARBA00004701"/>
    </source>
</evidence>
<feature type="binding site" evidence="11">
    <location>
        <position position="331"/>
    </location>
    <ligand>
        <name>NAD(+)</name>
        <dbReference type="ChEBI" id="CHEBI:57540"/>
    </ligand>
</feature>
<dbReference type="Gene3D" id="1.20.5.100">
    <property type="entry name" value="Cytochrome c1, transmembrane anchor, C-terminal"/>
    <property type="match status" value="1"/>
</dbReference>
<dbReference type="SUPFAM" id="SSF52413">
    <property type="entry name" value="UDP-glucose/GDP-mannose dehydrogenase C-terminal domain"/>
    <property type="match status" value="1"/>
</dbReference>
<feature type="binding site" evidence="11">
    <location>
        <position position="86"/>
    </location>
    <ligand>
        <name>NAD(+)</name>
        <dbReference type="ChEBI" id="CHEBI:57540"/>
    </ligand>
</feature>
<dbReference type="RefSeq" id="WP_114103483.1">
    <property type="nucleotide sequence ID" value="NZ_JPWF01000012.1"/>
</dbReference>
<dbReference type="PANTHER" id="PTHR43750">
    <property type="entry name" value="UDP-GLUCOSE 6-DEHYDROGENASE TUAD"/>
    <property type="match status" value="1"/>
</dbReference>
<dbReference type="Proteomes" id="UP000253226">
    <property type="component" value="Unassembled WGS sequence"/>
</dbReference>
<dbReference type="UniPathway" id="UPA00038">
    <property type="reaction ID" value="UER00491"/>
</dbReference>
<feature type="binding site" evidence="10">
    <location>
        <position position="207"/>
    </location>
    <ligand>
        <name>substrate</name>
    </ligand>
</feature>
<dbReference type="EC" id="1.1.1.22" evidence="3 8"/>
<organism evidence="13 14">
    <name type="scientific">Thalassospira profundimaris</name>
    <dbReference type="NCBI Taxonomy" id="502049"/>
    <lineage>
        <taxon>Bacteria</taxon>
        <taxon>Pseudomonadati</taxon>
        <taxon>Pseudomonadota</taxon>
        <taxon>Alphaproteobacteria</taxon>
        <taxon>Rhodospirillales</taxon>
        <taxon>Thalassospiraceae</taxon>
        <taxon>Thalassospira</taxon>
    </lineage>
</organism>
<evidence type="ECO:0000256" key="8">
    <source>
        <dbReference type="PIRNR" id="PIRNR000124"/>
    </source>
</evidence>
<keyword evidence="5 8" id="KW-0560">Oxidoreductase</keyword>
<comment type="pathway">
    <text evidence="1">Nucleotide-sugar biosynthesis; UDP-alpha-D-glucuronate biosynthesis; UDP-alpha-D-glucuronate from UDP-alpha-D-glucose: step 1/1.</text>
</comment>
<feature type="binding site" evidence="11">
    <location>
        <position position="122"/>
    </location>
    <ligand>
        <name>NAD(+)</name>
        <dbReference type="ChEBI" id="CHEBI:57540"/>
    </ligand>
</feature>
<dbReference type="InterPro" id="IPR036291">
    <property type="entry name" value="NAD(P)-bd_dom_sf"/>
</dbReference>
<dbReference type="NCBIfam" id="TIGR03026">
    <property type="entry name" value="NDP-sugDHase"/>
    <property type="match status" value="1"/>
</dbReference>
<dbReference type="InterPro" id="IPR014027">
    <property type="entry name" value="UDP-Glc/GDP-Man_DH_C"/>
</dbReference>
<evidence type="ECO:0000256" key="5">
    <source>
        <dbReference type="ARBA" id="ARBA00023002"/>
    </source>
</evidence>
<accession>A0A367W1N4</accession>
<dbReference type="InterPro" id="IPR017476">
    <property type="entry name" value="UDP-Glc/GDP-Man"/>
</dbReference>
<evidence type="ECO:0000256" key="9">
    <source>
        <dbReference type="PIRSR" id="PIRSR500134-1"/>
    </source>
</evidence>
<dbReference type="InterPro" id="IPR001732">
    <property type="entry name" value="UDP-Glc/GDP-Man_DH_N"/>
</dbReference>
<evidence type="ECO:0000256" key="2">
    <source>
        <dbReference type="ARBA" id="ARBA00006601"/>
    </source>
</evidence>
<feature type="binding site" evidence="10">
    <location>
        <begin position="152"/>
        <end position="155"/>
    </location>
    <ligand>
        <name>substrate</name>
    </ligand>
</feature>
<evidence type="ECO:0000256" key="11">
    <source>
        <dbReference type="PIRSR" id="PIRSR500134-3"/>
    </source>
</evidence>
<evidence type="ECO:0000256" key="7">
    <source>
        <dbReference type="ARBA" id="ARBA00047473"/>
    </source>
</evidence>
<dbReference type="InterPro" id="IPR008927">
    <property type="entry name" value="6-PGluconate_DH-like_C_sf"/>
</dbReference>
<dbReference type="GO" id="GO:0051287">
    <property type="term" value="F:NAD binding"/>
    <property type="evidence" value="ECO:0007669"/>
    <property type="project" value="InterPro"/>
</dbReference>
<dbReference type="Pfam" id="PF03721">
    <property type="entry name" value="UDPG_MGDP_dh_N"/>
    <property type="match status" value="1"/>
</dbReference>
<name>A0A367W1N4_9PROT</name>
<gene>
    <name evidence="13" type="ORF">TH19_17090</name>
</gene>
<dbReference type="InterPro" id="IPR028357">
    <property type="entry name" value="UDPglc_DH_bac"/>
</dbReference>
<comment type="catalytic activity">
    <reaction evidence="7 8">
        <text>UDP-alpha-D-glucose + 2 NAD(+) + H2O = UDP-alpha-D-glucuronate + 2 NADH + 3 H(+)</text>
        <dbReference type="Rhea" id="RHEA:23596"/>
        <dbReference type="ChEBI" id="CHEBI:15377"/>
        <dbReference type="ChEBI" id="CHEBI:15378"/>
        <dbReference type="ChEBI" id="CHEBI:57540"/>
        <dbReference type="ChEBI" id="CHEBI:57945"/>
        <dbReference type="ChEBI" id="CHEBI:58052"/>
        <dbReference type="ChEBI" id="CHEBI:58885"/>
        <dbReference type="EC" id="1.1.1.22"/>
    </reaction>
</comment>
<feature type="active site" description="Nucleophile" evidence="9">
    <location>
        <position position="263"/>
    </location>
</feature>
<evidence type="ECO:0000313" key="13">
    <source>
        <dbReference type="EMBL" id="RCK33624.1"/>
    </source>
</evidence>
<evidence type="ECO:0000259" key="12">
    <source>
        <dbReference type="SMART" id="SM00984"/>
    </source>
</evidence>
<dbReference type="GO" id="GO:0000271">
    <property type="term" value="P:polysaccharide biosynthetic process"/>
    <property type="evidence" value="ECO:0007669"/>
    <property type="project" value="InterPro"/>
</dbReference>
<evidence type="ECO:0000313" key="14">
    <source>
        <dbReference type="Proteomes" id="UP000253226"/>
    </source>
</evidence>
<proteinExistence type="inferred from homology"/>
<protein>
    <recommendedName>
        <fullName evidence="4 8">UDP-glucose 6-dehydrogenase</fullName>
        <ecNumber evidence="3 8">1.1.1.22</ecNumber>
    </recommendedName>
</protein>
<feature type="binding site" evidence="11">
    <location>
        <position position="35"/>
    </location>
    <ligand>
        <name>NAD(+)</name>
        <dbReference type="ChEBI" id="CHEBI:57540"/>
    </ligand>
</feature>
<feature type="binding site" evidence="11">
    <location>
        <position position="266"/>
    </location>
    <ligand>
        <name>NAD(+)</name>
        <dbReference type="ChEBI" id="CHEBI:57540"/>
    </ligand>
</feature>
<dbReference type="PROSITE" id="PS51257">
    <property type="entry name" value="PROKAR_LIPOPROTEIN"/>
    <property type="match status" value="1"/>
</dbReference>
<evidence type="ECO:0000256" key="10">
    <source>
        <dbReference type="PIRSR" id="PIRSR500134-2"/>
    </source>
</evidence>